<protein>
    <submittedName>
        <fullName evidence="7">Exocyst complex component Sec6</fullName>
    </submittedName>
</protein>
<dbReference type="GO" id="GO:0006887">
    <property type="term" value="P:exocytosis"/>
    <property type="evidence" value="ECO:0007669"/>
    <property type="project" value="UniProtKB-KW"/>
</dbReference>
<organism evidence="6 7">
    <name type="scientific">Panagrellus redivivus</name>
    <name type="common">Microworm</name>
    <dbReference type="NCBI Taxonomy" id="6233"/>
    <lineage>
        <taxon>Eukaryota</taxon>
        <taxon>Metazoa</taxon>
        <taxon>Ecdysozoa</taxon>
        <taxon>Nematoda</taxon>
        <taxon>Chromadorea</taxon>
        <taxon>Rhabditida</taxon>
        <taxon>Tylenchina</taxon>
        <taxon>Panagrolaimomorpha</taxon>
        <taxon>Panagrolaimoidea</taxon>
        <taxon>Panagrolaimidae</taxon>
        <taxon>Panagrellus</taxon>
    </lineage>
</organism>
<evidence type="ECO:0000256" key="1">
    <source>
        <dbReference type="ARBA" id="ARBA00009447"/>
    </source>
</evidence>
<dbReference type="Proteomes" id="UP000492821">
    <property type="component" value="Unassembled WGS sequence"/>
</dbReference>
<dbReference type="InterPro" id="IPR010326">
    <property type="entry name" value="EXOC3/Sec6"/>
</dbReference>
<evidence type="ECO:0000313" key="7">
    <source>
        <dbReference type="WBParaSite" id="Pan_g1416.t1"/>
    </source>
</evidence>
<keyword evidence="3" id="KW-0268">Exocytosis</keyword>
<sequence>MDAGRVLRQAEAAAMDQIQLMFQRPDQLEKLDAIRKRADRKKAAVEAMLRTGVQSQLEGIRTAIGHLHNAAEDVKEIERCTGYIYEQVQSVPEMKAKMRELSKANATHSQYAAAMENLKHIFNIGDTIEKTHESITNGQLLHAHKNIMELENARDDLMYEVHKLKNEKREYDKNLLKSYFSDVEKLAQNLAKQLWYICSRALETVQGIDNGPQQLVSALRIVEREERIDQYYTDRLSASDNFMPPGRPRKWRAKVFEILAKNVTQRVEGNQLQDRSTNTNWLAVYLEVCRKVLVEDLRVVKSGLAPCFPPEYKIYDRYINMYHGAIAKRLREIASEDLIKAELVQLLGWVQSYGGAEILGNHRLGIQTAALLAEQPLLPKLTMEALYERYIEIVKTDFDNWLNKSLSTEKDDWYKHASPDQDNNNCYYTQLPSLLFGMSEDTVELTKQFSVEIIPRVIDVAVDEFLAFATRYKDAAMAYKMKHFENREHFQKFTATLIAVINNLDTCCEFTDRLEKHIRITMENAGNGEYDYDVGSPRSMASYGINRGELIQKIDQLKKKWKFAMQSVISGLLDEINEDIQKYLNNLMTRQWLMGSDDRDTICITIADYFEDYCHIRPHLRVTLIEELMYKVVGEYIIAINERRLTYSTYNERHLAAERLKEDSGKIEELFAEFLNRQGTPMMTAVLVAMADILSLRDKSLLQLETYAFVRKYPDVHVELLASLMQAREDMNAKEARAIAEDAVGNAKYYPKGDREMVKLFGMCKLEGRRTLPALEETMSNMFATIVMTTTRNAQA</sequence>
<dbReference type="PANTHER" id="PTHR21292">
    <property type="entry name" value="EXOCYST COMPLEX COMPONENT SEC6-RELATED"/>
    <property type="match status" value="1"/>
</dbReference>
<evidence type="ECO:0000256" key="3">
    <source>
        <dbReference type="ARBA" id="ARBA00022483"/>
    </source>
</evidence>
<dbReference type="GO" id="GO:0000145">
    <property type="term" value="C:exocyst"/>
    <property type="evidence" value="ECO:0007669"/>
    <property type="project" value="InterPro"/>
</dbReference>
<dbReference type="GO" id="GO:0000149">
    <property type="term" value="F:SNARE binding"/>
    <property type="evidence" value="ECO:0007669"/>
    <property type="project" value="TreeGrafter"/>
</dbReference>
<dbReference type="AlphaFoldDB" id="A0A7E4UXX1"/>
<reference evidence="7" key="2">
    <citation type="submission" date="2020-10" db="UniProtKB">
        <authorList>
            <consortium name="WormBaseParasite"/>
        </authorList>
    </citation>
    <scope>IDENTIFICATION</scope>
</reference>
<feature type="domain" description="Exocyst complex component EXOC6/Sec15 N-terminal" evidence="5">
    <location>
        <begin position="35"/>
        <end position="154"/>
    </location>
</feature>
<proteinExistence type="inferred from homology"/>
<evidence type="ECO:0000256" key="2">
    <source>
        <dbReference type="ARBA" id="ARBA00022448"/>
    </source>
</evidence>
<evidence type="ECO:0000259" key="5">
    <source>
        <dbReference type="Pfam" id="PF20651"/>
    </source>
</evidence>
<keyword evidence="4" id="KW-0175">Coiled coil</keyword>
<evidence type="ECO:0000256" key="4">
    <source>
        <dbReference type="SAM" id="Coils"/>
    </source>
</evidence>
<keyword evidence="6" id="KW-1185">Reference proteome</keyword>
<dbReference type="GO" id="GO:0051601">
    <property type="term" value="P:exocyst localization"/>
    <property type="evidence" value="ECO:0007669"/>
    <property type="project" value="TreeGrafter"/>
</dbReference>
<name>A0A7E4UXX1_PANRE</name>
<dbReference type="Pfam" id="PF20651">
    <property type="entry name" value="EXOC6_Sec15_N"/>
    <property type="match status" value="1"/>
</dbReference>
<dbReference type="PANTHER" id="PTHR21292:SF1">
    <property type="entry name" value="EXOCYST COMPLEX COMPONENT 3"/>
    <property type="match status" value="1"/>
</dbReference>
<evidence type="ECO:0000313" key="6">
    <source>
        <dbReference type="Proteomes" id="UP000492821"/>
    </source>
</evidence>
<dbReference type="Gene3D" id="1.10.357.50">
    <property type="match status" value="1"/>
</dbReference>
<dbReference type="Gene3D" id="1.10.357.70">
    <property type="entry name" value="Exocyst complex component Sec6, C-terminal domain"/>
    <property type="match status" value="1"/>
</dbReference>
<dbReference type="InterPro" id="IPR042532">
    <property type="entry name" value="EXOC3/Sec6_C"/>
</dbReference>
<feature type="coiled-coil region" evidence="4">
    <location>
        <begin position="147"/>
        <end position="174"/>
    </location>
</feature>
<keyword evidence="2" id="KW-0813">Transport</keyword>
<dbReference type="InterPro" id="IPR048359">
    <property type="entry name" value="EXOC6_Sec15_N"/>
</dbReference>
<dbReference type="Pfam" id="PF06046">
    <property type="entry name" value="Sec6"/>
    <property type="match status" value="2"/>
</dbReference>
<comment type="similarity">
    <text evidence="1">Belongs to the SEC6 family.</text>
</comment>
<dbReference type="WBParaSite" id="Pan_g1416.t1">
    <property type="protein sequence ID" value="Pan_g1416.t1"/>
    <property type="gene ID" value="Pan_g1416"/>
</dbReference>
<reference evidence="6" key="1">
    <citation type="journal article" date="2013" name="Genetics">
        <title>The draft genome and transcriptome of Panagrellus redivivus are shaped by the harsh demands of a free-living lifestyle.</title>
        <authorList>
            <person name="Srinivasan J."/>
            <person name="Dillman A.R."/>
            <person name="Macchietto M.G."/>
            <person name="Heikkinen L."/>
            <person name="Lakso M."/>
            <person name="Fracchia K.M."/>
            <person name="Antoshechkin I."/>
            <person name="Mortazavi A."/>
            <person name="Wong G."/>
            <person name="Sternberg P.W."/>
        </authorList>
    </citation>
    <scope>NUCLEOTIDE SEQUENCE [LARGE SCALE GENOMIC DNA]</scope>
    <source>
        <strain evidence="6">MT8872</strain>
    </source>
</reference>
<accession>A0A7E4UXX1</accession>